<dbReference type="CDD" id="cd05466">
    <property type="entry name" value="PBP2_LTTR_substrate"/>
    <property type="match status" value="1"/>
</dbReference>
<dbReference type="AlphaFoldDB" id="A0A1W6YKJ9"/>
<comment type="similarity">
    <text evidence="1">Belongs to the LysR transcriptional regulatory family.</text>
</comment>
<feature type="compositionally biased region" description="Basic residues" evidence="5">
    <location>
        <begin position="457"/>
        <end position="468"/>
    </location>
</feature>
<dbReference type="PRINTS" id="PR00039">
    <property type="entry name" value="HTHLYSR"/>
</dbReference>
<accession>A0A1W6YKJ9</accession>
<proteinExistence type="inferred from homology"/>
<evidence type="ECO:0000259" key="6">
    <source>
        <dbReference type="PROSITE" id="PS50931"/>
    </source>
</evidence>
<dbReference type="EMBL" id="CP021108">
    <property type="protein sequence ID" value="ARP81592.1"/>
    <property type="molecule type" value="Genomic_DNA"/>
</dbReference>
<evidence type="ECO:0000256" key="4">
    <source>
        <dbReference type="ARBA" id="ARBA00023163"/>
    </source>
</evidence>
<dbReference type="PANTHER" id="PTHR30126">
    <property type="entry name" value="HTH-TYPE TRANSCRIPTIONAL REGULATOR"/>
    <property type="match status" value="1"/>
</dbReference>
<dbReference type="InterPro" id="IPR036388">
    <property type="entry name" value="WH-like_DNA-bd_sf"/>
</dbReference>
<dbReference type="GO" id="GO:0000976">
    <property type="term" value="F:transcription cis-regulatory region binding"/>
    <property type="evidence" value="ECO:0007669"/>
    <property type="project" value="TreeGrafter"/>
</dbReference>
<dbReference type="Gene3D" id="3.40.190.290">
    <property type="match status" value="1"/>
</dbReference>
<evidence type="ECO:0000256" key="3">
    <source>
        <dbReference type="ARBA" id="ARBA00023125"/>
    </source>
</evidence>
<gene>
    <name evidence="7" type="ORF">CAL12_12770</name>
</gene>
<dbReference type="SUPFAM" id="SSF53850">
    <property type="entry name" value="Periplasmic binding protein-like II"/>
    <property type="match status" value="1"/>
</dbReference>
<protein>
    <recommendedName>
        <fullName evidence="6">HTH lysR-type domain-containing protein</fullName>
    </recommendedName>
</protein>
<dbReference type="GO" id="GO:0003700">
    <property type="term" value="F:DNA-binding transcription factor activity"/>
    <property type="evidence" value="ECO:0007669"/>
    <property type="project" value="InterPro"/>
</dbReference>
<dbReference type="InterPro" id="IPR005119">
    <property type="entry name" value="LysR_subst-bd"/>
</dbReference>
<reference evidence="7 8" key="1">
    <citation type="submission" date="2017-05" db="EMBL/GenBank/DDBJ databases">
        <title>Complete and WGS of Bordetella genogroups.</title>
        <authorList>
            <person name="Spilker T."/>
            <person name="LiPuma J."/>
        </authorList>
    </citation>
    <scope>NUCLEOTIDE SEQUENCE [LARGE SCALE GENOMIC DNA]</scope>
    <source>
        <strain evidence="7 8">AU19157</strain>
    </source>
</reference>
<dbReference type="Gene3D" id="1.10.10.10">
    <property type="entry name" value="Winged helix-like DNA-binding domain superfamily/Winged helix DNA-binding domain"/>
    <property type="match status" value="1"/>
</dbReference>
<evidence type="ECO:0000313" key="7">
    <source>
        <dbReference type="EMBL" id="ARP81592.1"/>
    </source>
</evidence>
<dbReference type="SUPFAM" id="SSF46785">
    <property type="entry name" value="Winged helix' DNA-binding domain"/>
    <property type="match status" value="1"/>
</dbReference>
<dbReference type="OrthoDB" id="8651113at2"/>
<feature type="domain" description="HTH lysR-type" evidence="6">
    <location>
        <begin position="152"/>
        <end position="209"/>
    </location>
</feature>
<dbReference type="Proteomes" id="UP000194151">
    <property type="component" value="Chromosome"/>
</dbReference>
<name>A0A1W6YKJ9_9BORD</name>
<evidence type="ECO:0000256" key="1">
    <source>
        <dbReference type="ARBA" id="ARBA00009437"/>
    </source>
</evidence>
<dbReference type="PANTHER" id="PTHR30126:SF77">
    <property type="entry name" value="TRANSCRIPTIONAL REGULATORY PROTEIN"/>
    <property type="match status" value="1"/>
</dbReference>
<feature type="region of interest" description="Disordered" evidence="5">
    <location>
        <begin position="442"/>
        <end position="468"/>
    </location>
</feature>
<dbReference type="STRING" id="1416806.CAL12_12770"/>
<dbReference type="PROSITE" id="PS50931">
    <property type="entry name" value="HTH_LYSR"/>
    <property type="match status" value="1"/>
</dbReference>
<evidence type="ECO:0000256" key="5">
    <source>
        <dbReference type="SAM" id="MobiDB-lite"/>
    </source>
</evidence>
<keyword evidence="3" id="KW-0238">DNA-binding</keyword>
<organism evidence="7 8">
    <name type="scientific">Bordetella genomosp. 8</name>
    <dbReference type="NCBI Taxonomy" id="1416806"/>
    <lineage>
        <taxon>Bacteria</taxon>
        <taxon>Pseudomonadati</taxon>
        <taxon>Pseudomonadota</taxon>
        <taxon>Betaproteobacteria</taxon>
        <taxon>Burkholderiales</taxon>
        <taxon>Alcaligenaceae</taxon>
        <taxon>Bordetella</taxon>
    </lineage>
</organism>
<dbReference type="InterPro" id="IPR036390">
    <property type="entry name" value="WH_DNA-bd_sf"/>
</dbReference>
<keyword evidence="4" id="KW-0804">Transcription</keyword>
<evidence type="ECO:0000313" key="8">
    <source>
        <dbReference type="Proteomes" id="UP000194151"/>
    </source>
</evidence>
<keyword evidence="2" id="KW-0805">Transcription regulation</keyword>
<dbReference type="InterPro" id="IPR000847">
    <property type="entry name" value="LysR_HTH_N"/>
</dbReference>
<keyword evidence="8" id="KW-1185">Reference proteome</keyword>
<dbReference type="FunFam" id="1.10.10.10:FF:000001">
    <property type="entry name" value="LysR family transcriptional regulator"/>
    <property type="match status" value="1"/>
</dbReference>
<dbReference type="Pfam" id="PF03466">
    <property type="entry name" value="LysR_substrate"/>
    <property type="match status" value="1"/>
</dbReference>
<dbReference type="KEGG" id="bgv:CAL12_12770"/>
<sequence>MRQHLCGPRHHRAAGGQVEVLQLQQRRGQGIAPEGFDQCVQFFAAGGVQGDDAVVRLQRFSAPDHGAFEGRFAKARGFVVVFCKDAFDGAHVFLRCAPWSRGCRRRVRRQSRRACLSKKAIYFLLDSSDTSIEFRRVSLPPATNMAMHRSGMHIRQLETFIRIVDTGSFAAAAQALHATQSTISARMRELEATLGVALFDRSGHRAVLTPRGRALLPRARQMVGLAADVARDIGDARSASGIVRLGVAGLVAMTWLPRLMAALRERFPAVTVQLEIALTTPLVDRLASGELDLAIATGPVQEARLHCLSLGYDEFVWMAPPAMRLPRRALTPAELAAWPVLGLSEASHHYPVIEQWFSAGRASYQPVVSCSNVRVLADLTMAGLGVSLLPLRSCGKELESGQLRRIDTRPALPPVEFVAVYKRDVLDPLVGAIAELARETSEFPIAGSPPTSSRSPSRPRRAPRRSTS</sequence>
<evidence type="ECO:0000256" key="2">
    <source>
        <dbReference type="ARBA" id="ARBA00023015"/>
    </source>
</evidence>
<dbReference type="Pfam" id="PF00126">
    <property type="entry name" value="HTH_1"/>
    <property type="match status" value="1"/>
</dbReference>